<dbReference type="EMBL" id="LGUE01000004">
    <property type="protein sequence ID" value="KON84635.1"/>
    <property type="molecule type" value="Genomic_DNA"/>
</dbReference>
<dbReference type="PATRIC" id="fig|189381.12.peg.2298"/>
<accession>A0A0M0G471</accession>
<gene>
    <name evidence="2" type="ORF">AF331_11400</name>
</gene>
<dbReference type="Gene3D" id="3.40.630.30">
    <property type="match status" value="1"/>
</dbReference>
<dbReference type="Proteomes" id="UP000037405">
    <property type="component" value="Unassembled WGS sequence"/>
</dbReference>
<dbReference type="PROSITE" id="PS51186">
    <property type="entry name" value="GNAT"/>
    <property type="match status" value="1"/>
</dbReference>
<comment type="caution">
    <text evidence="2">The sequence shown here is derived from an EMBL/GenBank/DDBJ whole genome shotgun (WGS) entry which is preliminary data.</text>
</comment>
<proteinExistence type="predicted"/>
<dbReference type="PANTHER" id="PTHR43072">
    <property type="entry name" value="N-ACETYLTRANSFERASE"/>
    <property type="match status" value="1"/>
</dbReference>
<sequence>MDVTDSMTRHYTIRQAKPYDAPRLSTIRPIIDGETEFMDREEGEAIITPEGFRTIIQTDEETPNHLFLVAETDGEIVGFSRCEGSPLKRSAHRVEFGVCLLKDHWGNGIGRKLLEQSLQWADAQQIRKVTLSVLADNHKAIKLYEQYGFITEGILVDYKRLSDGTYHDTLIMGRVQTSRLPPG</sequence>
<keyword evidence="2" id="KW-0808">Transferase</keyword>
<dbReference type="STRING" id="189381.GCA_900166615_01600"/>
<evidence type="ECO:0000259" key="1">
    <source>
        <dbReference type="PROSITE" id="PS51186"/>
    </source>
</evidence>
<evidence type="ECO:0000313" key="3">
    <source>
        <dbReference type="Proteomes" id="UP000037405"/>
    </source>
</evidence>
<dbReference type="GO" id="GO:0016747">
    <property type="term" value="F:acyltransferase activity, transferring groups other than amino-acyl groups"/>
    <property type="evidence" value="ECO:0007669"/>
    <property type="project" value="InterPro"/>
</dbReference>
<dbReference type="OrthoDB" id="948250at2"/>
<dbReference type="SUPFAM" id="SSF55729">
    <property type="entry name" value="Acyl-CoA N-acyltransferases (Nat)"/>
    <property type="match status" value="1"/>
</dbReference>
<dbReference type="InterPro" id="IPR016181">
    <property type="entry name" value="Acyl_CoA_acyltransferase"/>
</dbReference>
<protein>
    <submittedName>
        <fullName evidence="2">GNAT family acetyltransferase</fullName>
    </submittedName>
</protein>
<name>A0A0M0G471_9BACI</name>
<dbReference type="InterPro" id="IPR000182">
    <property type="entry name" value="GNAT_dom"/>
</dbReference>
<feature type="domain" description="N-acetyltransferase" evidence="1">
    <location>
        <begin position="11"/>
        <end position="177"/>
    </location>
</feature>
<keyword evidence="3" id="KW-1185">Reference proteome</keyword>
<dbReference type="AlphaFoldDB" id="A0A0M0G471"/>
<dbReference type="CDD" id="cd04301">
    <property type="entry name" value="NAT_SF"/>
    <property type="match status" value="1"/>
</dbReference>
<organism evidence="2 3">
    <name type="scientific">Rossellomorea marisflavi</name>
    <dbReference type="NCBI Taxonomy" id="189381"/>
    <lineage>
        <taxon>Bacteria</taxon>
        <taxon>Bacillati</taxon>
        <taxon>Bacillota</taxon>
        <taxon>Bacilli</taxon>
        <taxon>Bacillales</taxon>
        <taxon>Bacillaceae</taxon>
        <taxon>Rossellomorea</taxon>
    </lineage>
</organism>
<reference evidence="3" key="1">
    <citation type="submission" date="2015-07" db="EMBL/GenBank/DDBJ databases">
        <title>Fjat-14235 jcm11544.</title>
        <authorList>
            <person name="Liu B."/>
            <person name="Wang J."/>
            <person name="Zhu Y."/>
            <person name="Liu G."/>
            <person name="Chen Q."/>
            <person name="Chen Z."/>
            <person name="Lan J."/>
            <person name="Che J."/>
            <person name="Ge C."/>
            <person name="Shi H."/>
            <person name="Pan Z."/>
            <person name="Liu X."/>
        </authorList>
    </citation>
    <scope>NUCLEOTIDE SEQUENCE [LARGE SCALE GENOMIC DNA]</scope>
    <source>
        <strain evidence="3">JCM 11544</strain>
    </source>
</reference>
<evidence type="ECO:0000313" key="2">
    <source>
        <dbReference type="EMBL" id="KON84635.1"/>
    </source>
</evidence>
<dbReference type="Pfam" id="PF00583">
    <property type="entry name" value="Acetyltransf_1"/>
    <property type="match status" value="1"/>
</dbReference>